<feature type="domain" description="Transcription factor IIIC subunit 5 HTH" evidence="1">
    <location>
        <begin position="29"/>
        <end position="118"/>
    </location>
</feature>
<dbReference type="InParanoid" id="A0A674AFX0"/>
<reference evidence="2" key="1">
    <citation type="submission" date="2025-08" db="UniProtKB">
        <authorList>
            <consortium name="Ensembl"/>
        </authorList>
    </citation>
    <scope>IDENTIFICATION</scope>
</reference>
<dbReference type="GO" id="GO:0000127">
    <property type="term" value="C:transcription factor TFIIIC complex"/>
    <property type="evidence" value="ECO:0007669"/>
    <property type="project" value="InterPro"/>
</dbReference>
<evidence type="ECO:0000313" key="3">
    <source>
        <dbReference type="Proteomes" id="UP000472277"/>
    </source>
</evidence>
<dbReference type="AlphaFoldDB" id="A0A674AFX0"/>
<accession>A0A674AFX0</accession>
<dbReference type="Proteomes" id="UP000472277">
    <property type="component" value="Chromosome 23"/>
</dbReference>
<dbReference type="GeneTree" id="ENSGT00390000004458"/>
<dbReference type="GO" id="GO:0001003">
    <property type="term" value="F:RNA polymerase III type 2 promoter sequence-specific DNA binding"/>
    <property type="evidence" value="ECO:0007669"/>
    <property type="project" value="TreeGrafter"/>
</dbReference>
<organism evidence="2 3">
    <name type="scientific">Salmo trutta</name>
    <name type="common">Brown trout</name>
    <dbReference type="NCBI Taxonomy" id="8032"/>
    <lineage>
        <taxon>Eukaryota</taxon>
        <taxon>Metazoa</taxon>
        <taxon>Chordata</taxon>
        <taxon>Craniata</taxon>
        <taxon>Vertebrata</taxon>
        <taxon>Euteleostomi</taxon>
        <taxon>Actinopterygii</taxon>
        <taxon>Neopterygii</taxon>
        <taxon>Teleostei</taxon>
        <taxon>Protacanthopterygii</taxon>
        <taxon>Salmoniformes</taxon>
        <taxon>Salmonidae</taxon>
        <taxon>Salmoninae</taxon>
        <taxon>Salmo</taxon>
    </lineage>
</organism>
<evidence type="ECO:0000313" key="2">
    <source>
        <dbReference type="Ensembl" id="ENSSTUP00000058148.1"/>
    </source>
</evidence>
<dbReference type="OMA" id="KLKXLQK"/>
<reference evidence="2" key="2">
    <citation type="submission" date="2025-09" db="UniProtKB">
        <authorList>
            <consortium name="Ensembl"/>
        </authorList>
    </citation>
    <scope>IDENTIFICATION</scope>
</reference>
<keyword evidence="3" id="KW-1185">Reference proteome</keyword>
<dbReference type="PANTHER" id="PTHR13230">
    <property type="entry name" value="GENERAL TRANSCRIPTION FACTOR IIIC, POLYPEPTIDE 5"/>
    <property type="match status" value="1"/>
</dbReference>
<dbReference type="InterPro" id="IPR019136">
    <property type="entry name" value="TF_IIIC_su-5_HTH"/>
</dbReference>
<dbReference type="GO" id="GO:0006384">
    <property type="term" value="P:transcription initiation at RNA polymerase III promoter"/>
    <property type="evidence" value="ECO:0007669"/>
    <property type="project" value="InterPro"/>
</dbReference>
<sequence length="307" mass="34820">MWTICWKLLGVYKGCPGEGYCPPTVSRNNLIGLSRAGRPHNAIFLNFDDKNVPTEPQEAAEFNWKRVCVHPSDIKAEEQLIRSMFESRPSWSRNSVKANLDIHPDKLKLLLPIVAYYMVRTSRPPVVFKVGVGCVRVRCSTKHGEEYTINDMPVKAKRTTFNYTLPITLNKASEQLGMWVNKTSHANCPLPCLLFVQESTYIFQDGTLPPHRQMFYQLCDLDVQGNVIHRNDGQEEEEECDERDGWCLSHTSDDLRDIMSSVIKQVIRAKRPGKTSLCNTDVALLWPTWPGIKPGSGSETSPWGIVI</sequence>
<dbReference type="InterPro" id="IPR040454">
    <property type="entry name" value="TF_IIIC_Tfc1/Sfc1"/>
</dbReference>
<evidence type="ECO:0000259" key="1">
    <source>
        <dbReference type="Pfam" id="PF09734"/>
    </source>
</evidence>
<dbReference type="Pfam" id="PF09734">
    <property type="entry name" value="Tau95"/>
    <property type="match status" value="1"/>
</dbReference>
<proteinExistence type="predicted"/>
<gene>
    <name evidence="2" type="primary">GTF3C5</name>
</gene>
<name>A0A674AFX0_SALTR</name>
<dbReference type="PANTHER" id="PTHR13230:SF5">
    <property type="entry name" value="GENERAL TRANSCRIPTION FACTOR 3C POLYPEPTIDE 5"/>
    <property type="match status" value="1"/>
</dbReference>
<protein>
    <submittedName>
        <fullName evidence="2">Ral transcription factor IIIC subunit 5</fullName>
    </submittedName>
</protein>
<dbReference type="GO" id="GO:0001002">
    <property type="term" value="F:RNA polymerase III type 1 promoter sequence-specific DNA binding"/>
    <property type="evidence" value="ECO:0007669"/>
    <property type="project" value="TreeGrafter"/>
</dbReference>
<dbReference type="Ensembl" id="ENSSTUT00000061022.1">
    <property type="protein sequence ID" value="ENSSTUP00000058148.1"/>
    <property type="gene ID" value="ENSSTUG00000024890.1"/>
</dbReference>